<dbReference type="SMART" id="SM00214">
    <property type="entry name" value="VWC"/>
    <property type="match status" value="2"/>
</dbReference>
<evidence type="ECO:0000256" key="7">
    <source>
        <dbReference type="SAM" id="SignalP"/>
    </source>
</evidence>
<dbReference type="GO" id="GO:0045202">
    <property type="term" value="C:synapse"/>
    <property type="evidence" value="ECO:0007669"/>
    <property type="project" value="UniProtKB-SubCell"/>
</dbReference>
<dbReference type="Gene3D" id="6.20.200.20">
    <property type="match status" value="2"/>
</dbReference>
<dbReference type="InterPro" id="IPR042979">
    <property type="entry name" value="VWC2/VWC2L"/>
</dbReference>
<dbReference type="Pfam" id="PF23334">
    <property type="entry name" value="VWC2L_2nd"/>
    <property type="match status" value="1"/>
</dbReference>
<dbReference type="PANTHER" id="PTHR46252">
    <property type="entry name" value="BRORIN FAMILY MEMBER"/>
    <property type="match status" value="1"/>
</dbReference>
<proteinExistence type="predicted"/>
<dbReference type="SUPFAM" id="SSF57603">
    <property type="entry name" value="FnI-like domain"/>
    <property type="match status" value="2"/>
</dbReference>
<keyword evidence="9" id="KW-1185">Reference proteome</keyword>
<keyword evidence="2" id="KW-0964">Secreted</keyword>
<keyword evidence="5" id="KW-0770">Synapse</keyword>
<dbReference type="InterPro" id="IPR001007">
    <property type="entry name" value="VWF_dom"/>
</dbReference>
<feature type="chain" id="PRO_5028334792" evidence="7">
    <location>
        <begin position="24"/>
        <end position="213"/>
    </location>
</feature>
<accession>A0A6P7Y8C9</accession>
<dbReference type="Proteomes" id="UP000515156">
    <property type="component" value="Chromosome 6"/>
</dbReference>
<evidence type="ECO:0000313" key="10">
    <source>
        <dbReference type="RefSeq" id="XP_030061216.1"/>
    </source>
</evidence>
<dbReference type="GeneID" id="115471625"/>
<dbReference type="AlphaFoldDB" id="A0A6P7Y8C9"/>
<evidence type="ECO:0000256" key="5">
    <source>
        <dbReference type="ARBA" id="ARBA00023018"/>
    </source>
</evidence>
<dbReference type="Pfam" id="PF23333">
    <property type="entry name" value="VWC2L_1st"/>
    <property type="match status" value="1"/>
</dbReference>
<dbReference type="RefSeq" id="XP_030061216.1">
    <property type="nucleotide sequence ID" value="XM_030205356.1"/>
</dbReference>
<protein>
    <submittedName>
        <fullName evidence="10">von Willebrand factor C domain-containing protein 2-like</fullName>
    </submittedName>
</protein>
<keyword evidence="3 7" id="KW-0732">Signal</keyword>
<dbReference type="GO" id="GO:0032281">
    <property type="term" value="C:AMPA glutamate receptor complex"/>
    <property type="evidence" value="ECO:0007669"/>
    <property type="project" value="TreeGrafter"/>
</dbReference>
<comment type="subcellular location">
    <subcellularLocation>
        <location evidence="1">Secreted</location>
    </subcellularLocation>
    <subcellularLocation>
        <location evidence="6">Synapse</location>
    </subcellularLocation>
</comment>
<dbReference type="PROSITE" id="PS50184">
    <property type="entry name" value="VWFC_2"/>
    <property type="match status" value="2"/>
</dbReference>
<reference evidence="10" key="1">
    <citation type="submission" date="2025-08" db="UniProtKB">
        <authorList>
            <consortium name="RefSeq"/>
        </authorList>
    </citation>
    <scope>IDENTIFICATION</scope>
</reference>
<sequence>MRESRLVALSLCLLLLGGPGGWALASQASSCEANGSVYYVGEWYLLDSDPCSQCECTAEGAACARTECPALPPACMHVSHYPGDCCPRCEKIGCEHRGEVYELGQHFQPSECEQCTCELDGIARCLVADCAPPPCVNAMYMTGECCPKCIQGPNCYADASQSQIIPGGEYVWLDSCTKCRCHDGQDVGYWEGNRVAKCETFQNCSPEEGADNS</sequence>
<dbReference type="PANTHER" id="PTHR46252:SF1">
    <property type="entry name" value="VON WILLEBRAND FACTOR C DOMAIN-CONTAINING PROTEIN 2-LIKE"/>
    <property type="match status" value="1"/>
</dbReference>
<dbReference type="GO" id="GO:0005615">
    <property type="term" value="C:extracellular space"/>
    <property type="evidence" value="ECO:0007669"/>
    <property type="project" value="TreeGrafter"/>
</dbReference>
<evidence type="ECO:0000256" key="3">
    <source>
        <dbReference type="ARBA" id="ARBA00022729"/>
    </source>
</evidence>
<dbReference type="PROSITE" id="PS01208">
    <property type="entry name" value="VWFC_1"/>
    <property type="match status" value="2"/>
</dbReference>
<dbReference type="GO" id="GO:0030514">
    <property type="term" value="P:negative regulation of BMP signaling pathway"/>
    <property type="evidence" value="ECO:0007669"/>
    <property type="project" value="TreeGrafter"/>
</dbReference>
<dbReference type="KEGG" id="muo:115471625"/>
<name>A0A6P7Y8C9_9AMPH</name>
<dbReference type="OrthoDB" id="6022609at2759"/>
<feature type="domain" description="VWFC" evidence="8">
    <location>
        <begin position="29"/>
        <end position="90"/>
    </location>
</feature>
<feature type="domain" description="VWFC" evidence="8">
    <location>
        <begin position="92"/>
        <end position="150"/>
    </location>
</feature>
<gene>
    <name evidence="10" type="primary">LOC115471625</name>
</gene>
<evidence type="ECO:0000256" key="1">
    <source>
        <dbReference type="ARBA" id="ARBA00004613"/>
    </source>
</evidence>
<dbReference type="Pfam" id="PF23331">
    <property type="entry name" value="VWC2L_C"/>
    <property type="match status" value="1"/>
</dbReference>
<evidence type="ECO:0000259" key="8">
    <source>
        <dbReference type="PROSITE" id="PS50184"/>
    </source>
</evidence>
<dbReference type="InParanoid" id="A0A6P7Y8C9"/>
<dbReference type="InterPro" id="IPR057856">
    <property type="entry name" value="VWC2L_C"/>
</dbReference>
<evidence type="ECO:0000256" key="2">
    <source>
        <dbReference type="ARBA" id="ARBA00022525"/>
    </source>
</evidence>
<evidence type="ECO:0000256" key="6">
    <source>
        <dbReference type="ARBA" id="ARBA00034103"/>
    </source>
</evidence>
<evidence type="ECO:0000256" key="4">
    <source>
        <dbReference type="ARBA" id="ARBA00022737"/>
    </source>
</evidence>
<keyword evidence="4" id="KW-0677">Repeat</keyword>
<feature type="signal peptide" evidence="7">
    <location>
        <begin position="1"/>
        <end position="23"/>
    </location>
</feature>
<evidence type="ECO:0000313" key="9">
    <source>
        <dbReference type="Proteomes" id="UP000515156"/>
    </source>
</evidence>
<dbReference type="InterPro" id="IPR059152">
    <property type="entry name" value="VWC2L_N"/>
</dbReference>
<organism evidence="9 10">
    <name type="scientific">Microcaecilia unicolor</name>
    <dbReference type="NCBI Taxonomy" id="1415580"/>
    <lineage>
        <taxon>Eukaryota</taxon>
        <taxon>Metazoa</taxon>
        <taxon>Chordata</taxon>
        <taxon>Craniata</taxon>
        <taxon>Vertebrata</taxon>
        <taxon>Euteleostomi</taxon>
        <taxon>Amphibia</taxon>
        <taxon>Gymnophiona</taxon>
        <taxon>Siphonopidae</taxon>
        <taxon>Microcaecilia</taxon>
    </lineage>
</organism>